<keyword evidence="4" id="KW-1185">Reference proteome</keyword>
<evidence type="ECO:0000256" key="2">
    <source>
        <dbReference type="SAM" id="SignalP"/>
    </source>
</evidence>
<sequence length="92" mass="9542">MYLRTTVLLLLLSLLVACAAAGRPLDPAATGTRTDGHGASSASPAAPDKAYGAYYYYPWYTNTTRAPGTELSTGQTVRIVVSIGAGIFISTG</sequence>
<name>S9TMQ2_9TRYP</name>
<dbReference type="EMBL" id="ATMH01010399">
    <property type="protein sequence ID" value="EPY17608.1"/>
    <property type="molecule type" value="Genomic_DNA"/>
</dbReference>
<gene>
    <name evidence="3" type="ORF">STCU_10513</name>
</gene>
<comment type="caution">
    <text evidence="3">The sequence shown here is derived from an EMBL/GenBank/DDBJ whole genome shotgun (WGS) entry which is preliminary data.</text>
</comment>
<keyword evidence="2" id="KW-0732">Signal</keyword>
<evidence type="ECO:0000313" key="4">
    <source>
        <dbReference type="Proteomes" id="UP000015354"/>
    </source>
</evidence>
<protein>
    <submittedName>
        <fullName evidence="3">Uncharacterized protein</fullName>
    </submittedName>
</protein>
<feature type="signal peptide" evidence="2">
    <location>
        <begin position="1"/>
        <end position="21"/>
    </location>
</feature>
<organism evidence="3 4">
    <name type="scientific">Strigomonas culicis</name>
    <dbReference type="NCBI Taxonomy" id="28005"/>
    <lineage>
        <taxon>Eukaryota</taxon>
        <taxon>Discoba</taxon>
        <taxon>Euglenozoa</taxon>
        <taxon>Kinetoplastea</taxon>
        <taxon>Metakinetoplastina</taxon>
        <taxon>Trypanosomatida</taxon>
        <taxon>Trypanosomatidae</taxon>
        <taxon>Strigomonadinae</taxon>
        <taxon>Strigomonas</taxon>
    </lineage>
</organism>
<dbReference type="Proteomes" id="UP000015354">
    <property type="component" value="Unassembled WGS sequence"/>
</dbReference>
<feature type="chain" id="PRO_5004557910" evidence="2">
    <location>
        <begin position="22"/>
        <end position="92"/>
    </location>
</feature>
<dbReference type="AlphaFoldDB" id="S9TMQ2"/>
<evidence type="ECO:0000256" key="1">
    <source>
        <dbReference type="SAM" id="MobiDB-lite"/>
    </source>
</evidence>
<feature type="region of interest" description="Disordered" evidence="1">
    <location>
        <begin position="28"/>
        <end position="47"/>
    </location>
</feature>
<evidence type="ECO:0000313" key="3">
    <source>
        <dbReference type="EMBL" id="EPY17608.1"/>
    </source>
</evidence>
<dbReference type="PROSITE" id="PS51257">
    <property type="entry name" value="PROKAR_LIPOPROTEIN"/>
    <property type="match status" value="1"/>
</dbReference>
<accession>S9TMQ2</accession>
<proteinExistence type="predicted"/>
<reference evidence="3 4" key="1">
    <citation type="journal article" date="2013" name="PLoS ONE">
        <title>Predicting the Proteins of Angomonas deanei, Strigomonas culicis and Their Respective Endosymbionts Reveals New Aspects of the Trypanosomatidae Family.</title>
        <authorList>
            <person name="Motta M.C."/>
            <person name="Martins A.C."/>
            <person name="de Souza S.S."/>
            <person name="Catta-Preta C.M."/>
            <person name="Silva R."/>
            <person name="Klein C.C."/>
            <person name="de Almeida L.G."/>
            <person name="de Lima Cunha O."/>
            <person name="Ciapina L.P."/>
            <person name="Brocchi M."/>
            <person name="Colabardini A.C."/>
            <person name="de Araujo Lima B."/>
            <person name="Machado C.R."/>
            <person name="de Almeida Soares C.M."/>
            <person name="Probst C.M."/>
            <person name="de Menezes C.B."/>
            <person name="Thompson C.E."/>
            <person name="Bartholomeu D.C."/>
            <person name="Gradia D.F."/>
            <person name="Pavoni D.P."/>
            <person name="Grisard E.C."/>
            <person name="Fantinatti-Garboggini F."/>
            <person name="Marchini F.K."/>
            <person name="Rodrigues-Luiz G.F."/>
            <person name="Wagner G."/>
            <person name="Goldman G.H."/>
            <person name="Fietto J.L."/>
            <person name="Elias M.C."/>
            <person name="Goldman M.H."/>
            <person name="Sagot M.F."/>
            <person name="Pereira M."/>
            <person name="Stoco P.H."/>
            <person name="de Mendonca-Neto R.P."/>
            <person name="Teixeira S.M."/>
            <person name="Maciel T.E."/>
            <person name="de Oliveira Mendes T.A."/>
            <person name="Urmenyi T.P."/>
            <person name="de Souza W."/>
            <person name="Schenkman S."/>
            <person name="de Vasconcelos A.T."/>
        </authorList>
    </citation>
    <scope>NUCLEOTIDE SEQUENCE [LARGE SCALE GENOMIC DNA]</scope>
</reference>